<feature type="domain" description="Retrotransposon Copia-like N-terminal" evidence="1">
    <location>
        <begin position="18"/>
        <end position="64"/>
    </location>
</feature>
<evidence type="ECO:0000313" key="3">
    <source>
        <dbReference type="Proteomes" id="UP000075243"/>
    </source>
</evidence>
<dbReference type="Proteomes" id="UP000075243">
    <property type="component" value="Unassembled WGS sequence"/>
</dbReference>
<dbReference type="PANTHER" id="PTHR37610">
    <property type="entry name" value="CCHC-TYPE DOMAIN-CONTAINING PROTEIN"/>
    <property type="match status" value="1"/>
</dbReference>
<gene>
    <name evidence="2" type="ORF">KK1_045836</name>
</gene>
<name>A0A151QSS7_CAJCA</name>
<keyword evidence="3" id="KW-1185">Reference proteome</keyword>
<organism evidence="2 3">
    <name type="scientific">Cajanus cajan</name>
    <name type="common">Pigeon pea</name>
    <name type="synonym">Cajanus indicus</name>
    <dbReference type="NCBI Taxonomy" id="3821"/>
    <lineage>
        <taxon>Eukaryota</taxon>
        <taxon>Viridiplantae</taxon>
        <taxon>Streptophyta</taxon>
        <taxon>Embryophyta</taxon>
        <taxon>Tracheophyta</taxon>
        <taxon>Spermatophyta</taxon>
        <taxon>Magnoliopsida</taxon>
        <taxon>eudicotyledons</taxon>
        <taxon>Gunneridae</taxon>
        <taxon>Pentapetalae</taxon>
        <taxon>rosids</taxon>
        <taxon>fabids</taxon>
        <taxon>Fabales</taxon>
        <taxon>Fabaceae</taxon>
        <taxon>Papilionoideae</taxon>
        <taxon>50 kb inversion clade</taxon>
        <taxon>NPAAA clade</taxon>
        <taxon>indigoferoid/millettioid clade</taxon>
        <taxon>Phaseoleae</taxon>
        <taxon>Cajanus</taxon>
    </lineage>
</organism>
<dbReference type="AlphaFoldDB" id="A0A151QSS7"/>
<proteinExistence type="predicted"/>
<dbReference type="EMBL" id="KQ484922">
    <property type="protein sequence ID" value="KYP33320.1"/>
    <property type="molecule type" value="Genomic_DNA"/>
</dbReference>
<accession>A0A151QSS7</accession>
<dbReference type="Gramene" id="C.cajan_46450.t">
    <property type="protein sequence ID" value="C.cajan_46450.t.cds1"/>
    <property type="gene ID" value="C.cajan_46450"/>
</dbReference>
<dbReference type="OMA" id="IVAWILE"/>
<dbReference type="Pfam" id="PF14244">
    <property type="entry name" value="Retrotran_gag_3"/>
    <property type="match status" value="1"/>
</dbReference>
<dbReference type="InterPro" id="IPR029472">
    <property type="entry name" value="Copia-like_N"/>
</dbReference>
<protein>
    <recommendedName>
        <fullName evidence="1">Retrotransposon Copia-like N-terminal domain-containing protein</fullName>
    </recommendedName>
</protein>
<dbReference type="PANTHER" id="PTHR37610:SF55">
    <property type="entry name" value="RETROTRANSPOSON COPIA-LIKE N-TERMINAL DOMAIN-CONTAINING PROTEIN"/>
    <property type="match status" value="1"/>
</dbReference>
<sequence length="146" mass="16576">MSEEVDSSVNVHSLLYLHPNENIAMAFVSPSLDSMNYHSWSRSMLTALSAKNKLEFIDGSVPQPLPSDRSYGAWKRCNNMVISWLVHSVSSSIRQSILWMDQAEAIWHDLQSHYSQGDLLRISDLQLDASSIKQGDLFVIDFFTKL</sequence>
<evidence type="ECO:0000313" key="2">
    <source>
        <dbReference type="EMBL" id="KYP33320.1"/>
    </source>
</evidence>
<evidence type="ECO:0000259" key="1">
    <source>
        <dbReference type="Pfam" id="PF14244"/>
    </source>
</evidence>
<reference evidence="2" key="1">
    <citation type="journal article" date="2012" name="Nat. Biotechnol.">
        <title>Draft genome sequence of pigeonpea (Cajanus cajan), an orphan legume crop of resource-poor farmers.</title>
        <authorList>
            <person name="Varshney R.K."/>
            <person name="Chen W."/>
            <person name="Li Y."/>
            <person name="Bharti A.K."/>
            <person name="Saxena R.K."/>
            <person name="Schlueter J.A."/>
            <person name="Donoghue M.T."/>
            <person name="Azam S."/>
            <person name="Fan G."/>
            <person name="Whaley A.M."/>
            <person name="Farmer A.D."/>
            <person name="Sheridan J."/>
            <person name="Iwata A."/>
            <person name="Tuteja R."/>
            <person name="Penmetsa R.V."/>
            <person name="Wu W."/>
            <person name="Upadhyaya H.D."/>
            <person name="Yang S.P."/>
            <person name="Shah T."/>
            <person name="Saxena K.B."/>
            <person name="Michael T."/>
            <person name="McCombie W.R."/>
            <person name="Yang B."/>
            <person name="Zhang G."/>
            <person name="Yang H."/>
            <person name="Wang J."/>
            <person name="Spillane C."/>
            <person name="Cook D.R."/>
            <person name="May G.D."/>
            <person name="Xu X."/>
            <person name="Jackson S.A."/>
        </authorList>
    </citation>
    <scope>NUCLEOTIDE SEQUENCE [LARGE SCALE GENOMIC DNA]</scope>
</reference>